<dbReference type="Gene3D" id="3.20.20.150">
    <property type="entry name" value="Divalent-metal-dependent TIM barrel enzymes"/>
    <property type="match status" value="1"/>
</dbReference>
<dbReference type="Pfam" id="PF13532">
    <property type="entry name" value="2OG-FeII_Oxy_2"/>
    <property type="match status" value="1"/>
</dbReference>
<dbReference type="InterPro" id="IPR002139">
    <property type="entry name" value="Ribo/fructo_kinase"/>
</dbReference>
<feature type="binding site" evidence="9">
    <location>
        <position position="306"/>
    </location>
    <ligand>
        <name>K(+)</name>
        <dbReference type="ChEBI" id="CHEBI:29103"/>
    </ligand>
</feature>
<gene>
    <name evidence="12" type="ORF">EVOR1521_LOCUS11960</name>
</gene>
<organism evidence="12 13">
    <name type="scientific">Effrenium voratum</name>
    <dbReference type="NCBI Taxonomy" id="2562239"/>
    <lineage>
        <taxon>Eukaryota</taxon>
        <taxon>Sar</taxon>
        <taxon>Alveolata</taxon>
        <taxon>Dinophyceae</taxon>
        <taxon>Suessiales</taxon>
        <taxon>Symbiodiniaceae</taxon>
        <taxon>Effrenium</taxon>
    </lineage>
</organism>
<keyword evidence="1 9" id="KW-0808">Transferase</keyword>
<dbReference type="AlphaFoldDB" id="A0AA36MTI7"/>
<feature type="binding site" evidence="9">
    <location>
        <position position="297"/>
    </location>
    <ligand>
        <name>K(+)</name>
        <dbReference type="ChEBI" id="CHEBI:29103"/>
    </ligand>
</feature>
<feature type="binding site" evidence="9">
    <location>
        <position position="267"/>
    </location>
    <ligand>
        <name>substrate</name>
    </ligand>
</feature>
<dbReference type="Gene3D" id="3.40.1190.20">
    <property type="match status" value="1"/>
</dbReference>
<dbReference type="PRINTS" id="PR00990">
    <property type="entry name" value="RIBOKINASE"/>
</dbReference>
<dbReference type="InterPro" id="IPR005123">
    <property type="entry name" value="Oxoglu/Fe-dep_dioxygenase_dom"/>
</dbReference>
<keyword evidence="3 9" id="KW-0547">Nucleotide-binding</keyword>
<dbReference type="GO" id="GO:0019303">
    <property type="term" value="P:D-ribose catabolic process"/>
    <property type="evidence" value="ECO:0007669"/>
    <property type="project" value="UniProtKB-UniRule"/>
</dbReference>
<dbReference type="Gene3D" id="2.60.120.590">
    <property type="entry name" value="Alpha-ketoglutarate-dependent dioxygenase AlkB-like"/>
    <property type="match status" value="1"/>
</dbReference>
<comment type="subcellular location">
    <subcellularLocation>
        <location evidence="9">Cytoplasm</location>
    </subcellularLocation>
    <subcellularLocation>
        <location evidence="9">Nucleus</location>
    </subcellularLocation>
</comment>
<keyword evidence="7 9" id="KW-0630">Potassium</keyword>
<feature type="binding site" evidence="9">
    <location>
        <begin position="58"/>
        <end position="62"/>
    </location>
    <ligand>
        <name>substrate</name>
    </ligand>
</feature>
<dbReference type="Gene3D" id="3.30.70.330">
    <property type="match status" value="1"/>
</dbReference>
<feature type="binding site" evidence="9">
    <location>
        <position position="302"/>
    </location>
    <ligand>
        <name>K(+)</name>
        <dbReference type="ChEBI" id="CHEBI:29103"/>
    </ligand>
</feature>
<evidence type="ECO:0000256" key="8">
    <source>
        <dbReference type="ARBA" id="ARBA00023277"/>
    </source>
</evidence>
<comment type="function">
    <text evidence="9">Catalyzes the phosphorylation of ribose at O-5 in a reaction requiring ATP and magnesium. The resulting D-ribose-5-phosphate can then be used either for sythesis of nucleotides, histidine, and tryptophan, or as a component of the pentose phosphate pathway.</text>
</comment>
<evidence type="ECO:0000313" key="13">
    <source>
        <dbReference type="Proteomes" id="UP001178507"/>
    </source>
</evidence>
<feature type="binding site" evidence="9">
    <location>
        <begin position="266"/>
        <end position="267"/>
    </location>
    <ligand>
        <name>ATP</name>
        <dbReference type="ChEBI" id="CHEBI:30616"/>
    </ligand>
</feature>
<comment type="similarity">
    <text evidence="9">Belongs to the carbohydrate kinase PfkB family. Ribokinase subfamily.</text>
</comment>
<evidence type="ECO:0000256" key="5">
    <source>
        <dbReference type="ARBA" id="ARBA00022840"/>
    </source>
</evidence>
<dbReference type="InterPro" id="IPR011611">
    <property type="entry name" value="PfkB_dom"/>
</dbReference>
<keyword evidence="9" id="KW-0963">Cytoplasm</keyword>
<protein>
    <recommendedName>
        <fullName evidence="9">Ribokinase</fullName>
        <shortName evidence="9">RK</shortName>
        <ecNumber evidence="9">2.7.1.15</ecNumber>
    </recommendedName>
</protein>
<keyword evidence="10" id="KW-0732">Signal</keyword>
<feature type="active site" description="Proton acceptor" evidence="9">
    <location>
        <position position="267"/>
    </location>
</feature>
<comment type="caution">
    <text evidence="9">Lacks conserved residue(s) required for the propagation of feature annotation.</text>
</comment>
<dbReference type="SUPFAM" id="SSF53613">
    <property type="entry name" value="Ribokinase-like"/>
    <property type="match status" value="1"/>
</dbReference>
<evidence type="ECO:0000256" key="9">
    <source>
        <dbReference type="HAMAP-Rule" id="MF_03215"/>
    </source>
</evidence>
<feature type="binding site" evidence="9">
    <location>
        <position position="203"/>
    </location>
    <ligand>
        <name>ATP</name>
        <dbReference type="ChEBI" id="CHEBI:30616"/>
    </ligand>
</feature>
<proteinExistence type="inferred from homology"/>
<evidence type="ECO:0000259" key="11">
    <source>
        <dbReference type="PROSITE" id="PS51471"/>
    </source>
</evidence>
<keyword evidence="13" id="KW-1185">Reference proteome</keyword>
<dbReference type="Pfam" id="PF00294">
    <property type="entry name" value="PfkB"/>
    <property type="match status" value="1"/>
</dbReference>
<reference evidence="12" key="1">
    <citation type="submission" date="2023-08" db="EMBL/GenBank/DDBJ databases">
        <authorList>
            <person name="Chen Y."/>
            <person name="Shah S."/>
            <person name="Dougan E. K."/>
            <person name="Thang M."/>
            <person name="Chan C."/>
        </authorList>
    </citation>
    <scope>NUCLEOTIDE SEQUENCE</scope>
</reference>
<dbReference type="InterPro" id="IPR013022">
    <property type="entry name" value="Xyl_isomerase-like_TIM-brl"/>
</dbReference>
<evidence type="ECO:0000256" key="10">
    <source>
        <dbReference type="SAM" id="SignalP"/>
    </source>
</evidence>
<feature type="domain" description="Fe2OG dioxygenase" evidence="11">
    <location>
        <begin position="820"/>
        <end position="921"/>
    </location>
</feature>
<keyword evidence="2 9" id="KW-0479">Metal-binding</keyword>
<dbReference type="InterPro" id="IPR027450">
    <property type="entry name" value="AlkB-like"/>
</dbReference>
<feature type="binding site" evidence="9">
    <location>
        <begin position="235"/>
        <end position="240"/>
    </location>
    <ligand>
        <name>ATP</name>
        <dbReference type="ChEBI" id="CHEBI:30616"/>
    </ligand>
</feature>
<comment type="subunit">
    <text evidence="9">Homodimer.</text>
</comment>
<feature type="binding site" evidence="9">
    <location>
        <begin position="28"/>
        <end position="30"/>
    </location>
    <ligand>
        <name>substrate</name>
    </ligand>
</feature>
<sequence>MALSVLCLALAWAQVAADVTIAVVGAVNVDITMQVNRLPRRHETLMASSPAVQLALGGKGANQAVAAARQGARVRFLGRFGNDSHGPWLQQVLIENGVDTSACEQSALPSGQGMVMLDADGGASSVVVPGANSDWGSLQPGVLQSMLQGAAVLLLQREIPEAVNVAAAKAAKVLGITVMQDVGGEDGPLSEELLGLVDFISPNENELHRLTGLPTATRSEVLAAARSLNCTVLVTLGERGALLITEAEVLDARAFQAQVVDATAAGDAFRAAFAVALSEGQSLQSGLRLASAAGAIAVSRRGAEPSLPRRHECEALLRTPPEVLPEKPASASLGFASRLNSMRERLDLWGGATDTLGLVARQGRVRGLGAVYFNFPQHLAGLSPSEVLAALAAANLKAGGIALRFPESMRLGAFTNPDANVRRQAVDLTIQGCAWADALGAEEVVVWPQFDGYDYQLQIDYTHAWSTTVASLREVLDSAPCRSKKVSYEFKPTDAVSRFSLVPSTGAALLLLQEVDRANLGLTLDVGHLLMAGENPAQSVAMVGAAGKLFGIHLNDGHSRLGAEDGLIFGSVHGRAALELVFWLQKTRYAGSIYFDTFPTNEDPVREAELNIRQFQKLAKVAQTSGRSIDPLLQQHDALGVLELMEAYGDVHIVKRCRGYLYAKFDSETAAQLVLRAARQKLAVAGRELSVEVATARKKHWHCQIDEAYPPRVRRLQDGVVLIQHMLSMAMQSRVVQEVFALGASPQGFYTPQFGDREMKLRTFCLGKHWDTQSHAYGALRSDIDHRAVLPLPPFLSALAQGVLSDLDQKCGVKMFPDLQPDTCIVNHYTSEGSLGLHADLDESECSLIAGVPVVSMSFGCSCRFLYGEDAVLLKSGDIFIFGGPARRLSHGVAKIFPNTTPKKLQEVLPAGRLNLTFRQS</sequence>
<evidence type="ECO:0000256" key="7">
    <source>
        <dbReference type="ARBA" id="ARBA00022958"/>
    </source>
</evidence>
<dbReference type="Pfam" id="PF01261">
    <property type="entry name" value="AP_endonuc_2"/>
    <property type="match status" value="1"/>
</dbReference>
<name>A0AA36MTI7_9DINO</name>
<dbReference type="InterPro" id="IPR036237">
    <property type="entry name" value="Xyl_isomerase-like_sf"/>
</dbReference>
<dbReference type="GO" id="GO:0005524">
    <property type="term" value="F:ATP binding"/>
    <property type="evidence" value="ECO:0007669"/>
    <property type="project" value="UniProtKB-UniRule"/>
</dbReference>
<accession>A0AA36MTI7</accession>
<dbReference type="GO" id="GO:0005737">
    <property type="term" value="C:cytoplasm"/>
    <property type="evidence" value="ECO:0007669"/>
    <property type="project" value="UniProtKB-SubCell"/>
</dbReference>
<keyword evidence="4 9" id="KW-0418">Kinase</keyword>
<comment type="cofactor">
    <cofactor evidence="9">
        <name>Mg(2+)</name>
        <dbReference type="ChEBI" id="CHEBI:18420"/>
    </cofactor>
    <text evidence="9">Requires a divalent cation, most likely magnesium in vivo, as an electrophilic catalyst to aid phosphoryl group transfer. It is the chelate of the metal and the nucleotide that is the actual substrate.</text>
</comment>
<dbReference type="CDD" id="cd01174">
    <property type="entry name" value="ribokinase"/>
    <property type="match status" value="1"/>
</dbReference>
<dbReference type="InterPro" id="IPR012677">
    <property type="entry name" value="Nucleotide-bd_a/b_plait_sf"/>
</dbReference>
<evidence type="ECO:0000256" key="6">
    <source>
        <dbReference type="ARBA" id="ARBA00022842"/>
    </source>
</evidence>
<dbReference type="GO" id="GO:0005634">
    <property type="term" value="C:nucleus"/>
    <property type="evidence" value="ECO:0007669"/>
    <property type="project" value="UniProtKB-SubCell"/>
</dbReference>
<evidence type="ECO:0000256" key="4">
    <source>
        <dbReference type="ARBA" id="ARBA00022777"/>
    </source>
</evidence>
<feature type="binding site" evidence="9">
    <location>
        <position position="263"/>
    </location>
    <ligand>
        <name>K(+)</name>
        <dbReference type="ChEBI" id="CHEBI:29103"/>
    </ligand>
</feature>
<dbReference type="EMBL" id="CAUJNA010001224">
    <property type="protein sequence ID" value="CAJ1385335.1"/>
    <property type="molecule type" value="Genomic_DNA"/>
</dbReference>
<dbReference type="InterPro" id="IPR011877">
    <property type="entry name" value="Ribokinase"/>
</dbReference>
<dbReference type="PROSITE" id="PS51471">
    <property type="entry name" value="FE2OG_OXY"/>
    <property type="match status" value="1"/>
</dbReference>
<evidence type="ECO:0000313" key="12">
    <source>
        <dbReference type="EMBL" id="CAJ1385335.1"/>
    </source>
</evidence>
<dbReference type="PANTHER" id="PTHR10584">
    <property type="entry name" value="SUGAR KINASE"/>
    <property type="match status" value="1"/>
</dbReference>
<keyword evidence="8 9" id="KW-0119">Carbohydrate metabolism</keyword>
<dbReference type="GO" id="GO:0046872">
    <property type="term" value="F:metal ion binding"/>
    <property type="evidence" value="ECO:0007669"/>
    <property type="project" value="UniProtKB-KW"/>
</dbReference>
<dbReference type="Proteomes" id="UP001178507">
    <property type="component" value="Unassembled WGS sequence"/>
</dbReference>
<feature type="chain" id="PRO_5041439188" description="Ribokinase" evidence="10">
    <location>
        <begin position="18"/>
        <end position="921"/>
    </location>
</feature>
<keyword evidence="6 9" id="KW-0460">Magnesium</keyword>
<feature type="binding site" evidence="9">
    <location>
        <position position="261"/>
    </location>
    <ligand>
        <name>K(+)</name>
        <dbReference type="ChEBI" id="CHEBI:29103"/>
    </ligand>
</feature>
<evidence type="ECO:0000256" key="1">
    <source>
        <dbReference type="ARBA" id="ARBA00022679"/>
    </source>
</evidence>
<evidence type="ECO:0000256" key="3">
    <source>
        <dbReference type="ARBA" id="ARBA00022741"/>
    </source>
</evidence>
<keyword evidence="9" id="KW-0539">Nucleus</keyword>
<feature type="binding site" evidence="9">
    <location>
        <position position="158"/>
    </location>
    <ligand>
        <name>substrate</name>
    </ligand>
</feature>
<comment type="activity regulation">
    <text evidence="9">Activated by a monovalent cation that binds near, but not in, the active site. The most likely occupant of the site in vivo is potassium. Ion binding induces a conformational change that may alter substrate affinity.</text>
</comment>
<keyword evidence="5 9" id="KW-0067">ATP-binding</keyword>
<dbReference type="InterPro" id="IPR037151">
    <property type="entry name" value="AlkB-like_sf"/>
</dbReference>
<dbReference type="EC" id="2.7.1.15" evidence="9"/>
<comment type="caution">
    <text evidence="12">The sequence shown here is derived from an EMBL/GenBank/DDBJ whole genome shotgun (WGS) entry which is preliminary data.</text>
</comment>
<dbReference type="GO" id="GO:0004747">
    <property type="term" value="F:ribokinase activity"/>
    <property type="evidence" value="ECO:0007669"/>
    <property type="project" value="UniProtKB-UniRule"/>
</dbReference>
<comment type="catalytic activity">
    <reaction evidence="9">
        <text>D-ribose + ATP = D-ribose 5-phosphate + ADP + H(+)</text>
        <dbReference type="Rhea" id="RHEA:13697"/>
        <dbReference type="ChEBI" id="CHEBI:15378"/>
        <dbReference type="ChEBI" id="CHEBI:30616"/>
        <dbReference type="ChEBI" id="CHEBI:47013"/>
        <dbReference type="ChEBI" id="CHEBI:78346"/>
        <dbReference type="ChEBI" id="CHEBI:456216"/>
        <dbReference type="EC" id="2.7.1.15"/>
    </reaction>
</comment>
<feature type="binding site" evidence="9">
    <location>
        <position position="300"/>
    </location>
    <ligand>
        <name>K(+)</name>
        <dbReference type="ChEBI" id="CHEBI:29103"/>
    </ligand>
</feature>
<dbReference type="HAMAP" id="MF_01987">
    <property type="entry name" value="Ribokinase"/>
    <property type="match status" value="1"/>
</dbReference>
<dbReference type="InterPro" id="IPR029056">
    <property type="entry name" value="Ribokinase-like"/>
</dbReference>
<dbReference type="PANTHER" id="PTHR10584:SF166">
    <property type="entry name" value="RIBOKINASE"/>
    <property type="match status" value="1"/>
</dbReference>
<evidence type="ECO:0000256" key="2">
    <source>
        <dbReference type="ARBA" id="ARBA00022723"/>
    </source>
</evidence>
<feature type="signal peptide" evidence="10">
    <location>
        <begin position="1"/>
        <end position="17"/>
    </location>
</feature>
<dbReference type="SUPFAM" id="SSF51658">
    <property type="entry name" value="Xylose isomerase-like"/>
    <property type="match status" value="1"/>
</dbReference>
<comment type="pathway">
    <text evidence="9">Carbohydrate metabolism; D-ribose degradation; D-ribose 5-phosphate from beta-D-ribopyranose: step 2/2.</text>
</comment>
<dbReference type="SUPFAM" id="SSF51197">
    <property type="entry name" value="Clavaminate synthase-like"/>
    <property type="match status" value="1"/>
</dbReference>